<dbReference type="AlphaFoldDB" id="A0A0B7BZC6"/>
<name>A0A0B7BZC6_9EUPU</name>
<accession>A0A0B7BZC6</accession>
<evidence type="ECO:0000313" key="1">
    <source>
        <dbReference type="EMBL" id="CEK98554.1"/>
    </source>
</evidence>
<sequence>MFHDYPQSHMKSWTHTNQRLNNQWLETAYDTVLSDLRSDLSSVGSRNIL</sequence>
<gene>
    <name evidence="1" type="primary">ORF219012</name>
</gene>
<dbReference type="EMBL" id="HACG01051683">
    <property type="protein sequence ID" value="CEK98554.1"/>
    <property type="molecule type" value="Transcribed_RNA"/>
</dbReference>
<organism evidence="1">
    <name type="scientific">Arion vulgaris</name>
    <dbReference type="NCBI Taxonomy" id="1028688"/>
    <lineage>
        <taxon>Eukaryota</taxon>
        <taxon>Metazoa</taxon>
        <taxon>Spiralia</taxon>
        <taxon>Lophotrochozoa</taxon>
        <taxon>Mollusca</taxon>
        <taxon>Gastropoda</taxon>
        <taxon>Heterobranchia</taxon>
        <taxon>Euthyneura</taxon>
        <taxon>Panpulmonata</taxon>
        <taxon>Eupulmonata</taxon>
        <taxon>Stylommatophora</taxon>
        <taxon>Helicina</taxon>
        <taxon>Arionoidea</taxon>
        <taxon>Arionidae</taxon>
        <taxon>Arion</taxon>
    </lineage>
</organism>
<protein>
    <submittedName>
        <fullName evidence="1">Uncharacterized protein</fullName>
    </submittedName>
</protein>
<reference evidence="1" key="1">
    <citation type="submission" date="2014-12" db="EMBL/GenBank/DDBJ databases">
        <title>Insight into the proteome of Arion vulgaris.</title>
        <authorList>
            <person name="Aradska J."/>
            <person name="Bulat T."/>
            <person name="Smidak R."/>
            <person name="Sarate P."/>
            <person name="Gangsoo J."/>
            <person name="Sialana F."/>
            <person name="Bilban M."/>
            <person name="Lubec G."/>
        </authorList>
    </citation>
    <scope>NUCLEOTIDE SEQUENCE</scope>
    <source>
        <tissue evidence="1">Skin</tissue>
    </source>
</reference>
<proteinExistence type="predicted"/>